<gene>
    <name evidence="2" type="ORF">J2Z65_004117</name>
</gene>
<evidence type="ECO:0000313" key="3">
    <source>
        <dbReference type="Proteomes" id="UP001519344"/>
    </source>
</evidence>
<dbReference type="InterPro" id="IPR051317">
    <property type="entry name" value="Gfo/Idh/MocA_oxidoreduct"/>
</dbReference>
<dbReference type="SUPFAM" id="SSF51735">
    <property type="entry name" value="NAD(P)-binding Rossmann-fold domains"/>
    <property type="match status" value="1"/>
</dbReference>
<reference evidence="2 3" key="1">
    <citation type="submission" date="2021-03" db="EMBL/GenBank/DDBJ databases">
        <title>Genomic Encyclopedia of Type Strains, Phase IV (KMG-IV): sequencing the most valuable type-strain genomes for metagenomic binning, comparative biology and taxonomic classification.</title>
        <authorList>
            <person name="Goeker M."/>
        </authorList>
    </citation>
    <scope>NUCLEOTIDE SEQUENCE [LARGE SCALE GENOMIC DNA]</scope>
    <source>
        <strain evidence="2 3">DSM 24950</strain>
    </source>
</reference>
<dbReference type="PANTHER" id="PTHR43708">
    <property type="entry name" value="CONSERVED EXPRESSED OXIDOREDUCTASE (EUROFUNG)"/>
    <property type="match status" value="1"/>
</dbReference>
<dbReference type="PANTHER" id="PTHR43708:SF8">
    <property type="entry name" value="OXIDOREDUCTASE"/>
    <property type="match status" value="1"/>
</dbReference>
<protein>
    <submittedName>
        <fullName evidence="2">Dehydrogenase</fullName>
    </submittedName>
</protein>
<keyword evidence="3" id="KW-1185">Reference proteome</keyword>
<evidence type="ECO:0000259" key="1">
    <source>
        <dbReference type="Pfam" id="PF22725"/>
    </source>
</evidence>
<proteinExistence type="predicted"/>
<dbReference type="Gene3D" id="3.40.50.720">
    <property type="entry name" value="NAD(P)-binding Rossmann-like Domain"/>
    <property type="match status" value="1"/>
</dbReference>
<sequence>MEQQTLRVFCIGLNNHWLSHWVSHPDVQVVGVSNRYGEATEHCAHLPQFEDIPGALRLLKPDLVTLVTPPSAKTCMETIRTILDRGFDIYLEKFRPQSWKDGATMISLSRSTGRQIAIGESYRFDKIVEQTKQVILSGRLGNLEQIVWRCQRPNIRAVWMNEYEHVMLEDLTYHHLGVIHYLIGVERFKQVYATSVLPSWSIEQSPSVVSLLAQSEEGLNLNYYASWAAHGAATSWLGEFQIDGSEGSLQLRSDGLVFIHHDGEEEKIAPDDDAYVYELREGIVNEFIDACKQGRKSDLDISSFQPVIHMIQASLESVRTGNKVNI</sequence>
<dbReference type="Proteomes" id="UP001519344">
    <property type="component" value="Unassembled WGS sequence"/>
</dbReference>
<comment type="caution">
    <text evidence="2">The sequence shown here is derived from an EMBL/GenBank/DDBJ whole genome shotgun (WGS) entry which is preliminary data.</text>
</comment>
<dbReference type="InterPro" id="IPR036291">
    <property type="entry name" value="NAD(P)-bd_dom_sf"/>
</dbReference>
<organism evidence="2 3">
    <name type="scientific">Paenibacillus aceris</name>
    <dbReference type="NCBI Taxonomy" id="869555"/>
    <lineage>
        <taxon>Bacteria</taxon>
        <taxon>Bacillati</taxon>
        <taxon>Bacillota</taxon>
        <taxon>Bacilli</taxon>
        <taxon>Bacillales</taxon>
        <taxon>Paenibacillaceae</taxon>
        <taxon>Paenibacillus</taxon>
    </lineage>
</organism>
<name>A0ABS4I3Z9_9BACL</name>
<dbReference type="Gene3D" id="3.30.360.10">
    <property type="entry name" value="Dihydrodipicolinate Reductase, domain 2"/>
    <property type="match status" value="1"/>
</dbReference>
<dbReference type="Pfam" id="PF22725">
    <property type="entry name" value="GFO_IDH_MocA_C3"/>
    <property type="match status" value="1"/>
</dbReference>
<dbReference type="EMBL" id="JAGGKV010000011">
    <property type="protein sequence ID" value="MBP1964884.1"/>
    <property type="molecule type" value="Genomic_DNA"/>
</dbReference>
<evidence type="ECO:0000313" key="2">
    <source>
        <dbReference type="EMBL" id="MBP1964884.1"/>
    </source>
</evidence>
<dbReference type="InterPro" id="IPR055170">
    <property type="entry name" value="GFO_IDH_MocA-like_dom"/>
</dbReference>
<dbReference type="RefSeq" id="WP_167064667.1">
    <property type="nucleotide sequence ID" value="NZ_JAAOZR010000036.1"/>
</dbReference>
<dbReference type="SUPFAM" id="SSF55347">
    <property type="entry name" value="Glyceraldehyde-3-phosphate dehydrogenase-like, C-terminal domain"/>
    <property type="match status" value="1"/>
</dbReference>
<feature type="domain" description="GFO/IDH/MocA-like oxidoreductase" evidence="1">
    <location>
        <begin position="129"/>
        <end position="249"/>
    </location>
</feature>
<accession>A0ABS4I3Z9</accession>